<organism evidence="2 3">
    <name type="scientific">Lolium multiflorum</name>
    <name type="common">Italian ryegrass</name>
    <name type="synonym">Lolium perenne subsp. multiflorum</name>
    <dbReference type="NCBI Taxonomy" id="4521"/>
    <lineage>
        <taxon>Eukaryota</taxon>
        <taxon>Viridiplantae</taxon>
        <taxon>Streptophyta</taxon>
        <taxon>Embryophyta</taxon>
        <taxon>Tracheophyta</taxon>
        <taxon>Spermatophyta</taxon>
        <taxon>Magnoliopsida</taxon>
        <taxon>Liliopsida</taxon>
        <taxon>Poales</taxon>
        <taxon>Poaceae</taxon>
        <taxon>BOP clade</taxon>
        <taxon>Pooideae</taxon>
        <taxon>Poodae</taxon>
        <taxon>Poeae</taxon>
        <taxon>Poeae Chloroplast Group 2 (Poeae type)</taxon>
        <taxon>Loliodinae</taxon>
        <taxon>Loliinae</taxon>
        <taxon>Lolium</taxon>
    </lineage>
</organism>
<keyword evidence="3" id="KW-1185">Reference proteome</keyword>
<dbReference type="InterPro" id="IPR005162">
    <property type="entry name" value="Retrotrans_gag_dom"/>
</dbReference>
<dbReference type="EMBL" id="JAUUTY010000007">
    <property type="protein sequence ID" value="KAK1611392.1"/>
    <property type="molecule type" value="Genomic_DNA"/>
</dbReference>
<evidence type="ECO:0000313" key="3">
    <source>
        <dbReference type="Proteomes" id="UP001231189"/>
    </source>
</evidence>
<accession>A0AAD8QZA1</accession>
<name>A0AAD8QZA1_LOLMU</name>
<evidence type="ECO:0000313" key="2">
    <source>
        <dbReference type="EMBL" id="KAK1611392.1"/>
    </source>
</evidence>
<feature type="domain" description="Retrotransposon gag" evidence="1">
    <location>
        <begin position="208"/>
        <end position="295"/>
    </location>
</feature>
<reference evidence="2" key="1">
    <citation type="submission" date="2023-07" db="EMBL/GenBank/DDBJ databases">
        <title>A chromosome-level genome assembly of Lolium multiflorum.</title>
        <authorList>
            <person name="Chen Y."/>
            <person name="Copetti D."/>
            <person name="Kolliker R."/>
            <person name="Studer B."/>
        </authorList>
    </citation>
    <scope>NUCLEOTIDE SEQUENCE</scope>
    <source>
        <strain evidence="2">02402/16</strain>
        <tissue evidence="2">Leaf</tissue>
    </source>
</reference>
<proteinExistence type="predicted"/>
<gene>
    <name evidence="2" type="ORF">QYE76_035065</name>
</gene>
<evidence type="ECO:0000259" key="1">
    <source>
        <dbReference type="Pfam" id="PF03732"/>
    </source>
</evidence>
<dbReference type="AlphaFoldDB" id="A0AAD8QZA1"/>
<dbReference type="Proteomes" id="UP001231189">
    <property type="component" value="Unassembled WGS sequence"/>
</dbReference>
<comment type="caution">
    <text evidence="2">The sequence shown here is derived from an EMBL/GenBank/DDBJ whole genome shotgun (WGS) entry which is preliminary data.</text>
</comment>
<dbReference type="Pfam" id="PF03732">
    <property type="entry name" value="Retrotrans_gag"/>
    <property type="match status" value="1"/>
</dbReference>
<protein>
    <recommendedName>
        <fullName evidence="1">Retrotransposon gag domain-containing protein</fullName>
    </recommendedName>
</protein>
<sequence>MNTAEFAVEILFGCLYINHGTREEHCGGGRYRCGGHARDWDSISWPYYGGAANPDAPAGGAGGATGGGVLSGYTPLLSLALRGGAKELGAAGPRRRAEVSAQLWGPCGLEPQDTRIWTAHQLCRLPTPRVGARKTTAGTLQWPTNLSSESTCTSYARKSRGQLSPTQKAQLRWDLLLWSNTNPKEFLALYITAMIVARANQKIIANWFPMALKGTTLSWLRHLPKESLGTWGELCIRFVSAFKGGFKRPRTLIQMHSIVQKEGERLPDFMVHFSQIAHTIPEIEDVALIGAFMMNVRDNKMSEELNMCPIRNTNEL</sequence>